<keyword evidence="1" id="KW-0812">Transmembrane</keyword>
<sequence length="650" mass="73123">MTHLAELVITITALSIIINGTPTRGNMPAYYVVKDDGKDELSSHLLKQAQVTLLSMVATRTLKDSSSEERKKFSICAYETKSAVDYAACLLPYLKQREKRVRYAAMQRRDMKRPVTHLRWVSGFKIRARYRRSTLKEVQERYSNAMDRRAVNTKVYGNTSPTNNYLLNRALSDKLGTPSNFGAQSRRDHIKSIARALLRSKSKPNEEDETYGWKYFHKAIEKATKLIEVSAKLKQPIKIPMWYYEVMKTARTLVSKSMNSDRRNAFRFLSPEFFSIYADQDNLNAILSPDVFSLHDGNGPNNLLSLPKLLRHFKQNDAEAIMEMILEFSGAGEILMRGDPVMYQKSTNLLETVELNSEPVGRYLLEKENDKAKIEYANAAFRKFEKSLSPRQKEEIEKKGYSYLDERQMNFVYGKNNPFNVTKVPFDKETFLSLSPEQRDMALIRHVKSIAAKRNDYSRTKRAVVLSPQVLQNLNLNPRLLSQAIVLSPLVLSTLVLSPAVLGPLILSPLVLTPLVLGPRVLSPFVLSPSVLFPVILSPLVLHPMILSPLVLDPVVLSPLVLSPLILSPSVASPFILSPLVLSPFIRSPGTLEALVLSPRVLSPLVKSKVSRFAIVLSPSVLSRKKRESIDDCGTTVPANASLFSSAKFT</sequence>
<feature type="transmembrane region" description="Helical" evidence="1">
    <location>
        <begin position="562"/>
        <end position="582"/>
    </location>
</feature>
<accession>A0A5S6QEH5</accession>
<evidence type="ECO:0000256" key="1">
    <source>
        <dbReference type="SAM" id="Phobius"/>
    </source>
</evidence>
<feature type="transmembrane region" description="Helical" evidence="1">
    <location>
        <begin position="486"/>
        <end position="512"/>
    </location>
</feature>
<keyword evidence="1" id="KW-1133">Transmembrane helix</keyword>
<feature type="chain" id="PRO_5024378556" evidence="2">
    <location>
        <begin position="21"/>
        <end position="650"/>
    </location>
</feature>
<name>A0A5S6QEH5_TRIMR</name>
<dbReference type="WBParaSite" id="TMUE_1000005618.1">
    <property type="protein sequence ID" value="TMUE_1000005618.1"/>
    <property type="gene ID" value="WBGene00290092"/>
</dbReference>
<evidence type="ECO:0000256" key="2">
    <source>
        <dbReference type="SAM" id="SignalP"/>
    </source>
</evidence>
<dbReference type="Pfam" id="PF04870">
    <property type="entry name" value="Moulting_cycle"/>
    <property type="match status" value="1"/>
</dbReference>
<protein>
    <submittedName>
        <fullName evidence="4">Uncharacterized protein</fullName>
    </submittedName>
</protein>
<feature type="transmembrane region" description="Helical" evidence="1">
    <location>
        <begin position="524"/>
        <end position="542"/>
    </location>
</feature>
<organism evidence="3 4">
    <name type="scientific">Trichuris muris</name>
    <name type="common">Mouse whipworm</name>
    <dbReference type="NCBI Taxonomy" id="70415"/>
    <lineage>
        <taxon>Eukaryota</taxon>
        <taxon>Metazoa</taxon>
        <taxon>Ecdysozoa</taxon>
        <taxon>Nematoda</taxon>
        <taxon>Enoplea</taxon>
        <taxon>Dorylaimia</taxon>
        <taxon>Trichinellida</taxon>
        <taxon>Trichuridae</taxon>
        <taxon>Trichuris</taxon>
    </lineage>
</organism>
<keyword evidence="3" id="KW-1185">Reference proteome</keyword>
<feature type="signal peptide" evidence="2">
    <location>
        <begin position="1"/>
        <end position="20"/>
    </location>
</feature>
<evidence type="ECO:0000313" key="3">
    <source>
        <dbReference type="Proteomes" id="UP000046395"/>
    </source>
</evidence>
<dbReference type="PANTHER" id="PTHR21523:SF37">
    <property type="entry name" value="MLT-TEN (MLT-10) RELATED"/>
    <property type="match status" value="1"/>
</dbReference>
<dbReference type="STRING" id="70415.A0A5S6QEH5"/>
<dbReference type="AlphaFoldDB" id="A0A5S6QEH5"/>
<evidence type="ECO:0000313" key="4">
    <source>
        <dbReference type="WBParaSite" id="TMUE_1000005618.1"/>
    </source>
</evidence>
<dbReference type="Proteomes" id="UP000046395">
    <property type="component" value="Unassembled WGS sequence"/>
</dbReference>
<reference evidence="4" key="1">
    <citation type="submission" date="2019-12" db="UniProtKB">
        <authorList>
            <consortium name="WormBaseParasite"/>
        </authorList>
    </citation>
    <scope>IDENTIFICATION</scope>
</reference>
<proteinExistence type="predicted"/>
<dbReference type="InterPro" id="IPR006954">
    <property type="entry name" value="Mlt-10-like"/>
</dbReference>
<keyword evidence="1" id="KW-0472">Membrane</keyword>
<dbReference type="PANTHER" id="PTHR21523">
    <property type="match status" value="1"/>
</dbReference>
<keyword evidence="2" id="KW-0732">Signal</keyword>